<dbReference type="EMBL" id="CAJOBC010088973">
    <property type="protein sequence ID" value="CAF4375345.1"/>
    <property type="molecule type" value="Genomic_DNA"/>
</dbReference>
<dbReference type="Pfam" id="PF14214">
    <property type="entry name" value="Helitron_like_N"/>
    <property type="match status" value="1"/>
</dbReference>
<evidence type="ECO:0000259" key="1">
    <source>
        <dbReference type="Pfam" id="PF14214"/>
    </source>
</evidence>
<protein>
    <recommendedName>
        <fullName evidence="1">Helitron helicase-like domain-containing protein</fullName>
    </recommendedName>
</protein>
<name>A0A815TZY0_9BILA</name>
<gene>
    <name evidence="2" type="ORF">GPM918_LOCUS37300</name>
    <name evidence="3" type="ORF">SRO942_LOCUS38062</name>
</gene>
<reference evidence="2" key="1">
    <citation type="submission" date="2021-02" db="EMBL/GenBank/DDBJ databases">
        <authorList>
            <person name="Nowell W R."/>
        </authorList>
    </citation>
    <scope>NUCLEOTIDE SEQUENCE</scope>
</reference>
<dbReference type="Proteomes" id="UP000663829">
    <property type="component" value="Unassembled WGS sequence"/>
</dbReference>
<feature type="non-terminal residue" evidence="2">
    <location>
        <position position="1"/>
    </location>
</feature>
<comment type="caution">
    <text evidence="2">The sequence shown here is derived from an EMBL/GenBank/DDBJ whole genome shotgun (WGS) entry which is preliminary data.</text>
</comment>
<dbReference type="AlphaFoldDB" id="A0A815TZY0"/>
<dbReference type="OrthoDB" id="10036850at2759"/>
<dbReference type="Proteomes" id="UP000681722">
    <property type="component" value="Unassembled WGS sequence"/>
</dbReference>
<proteinExistence type="predicted"/>
<feature type="domain" description="Helitron helicase-like" evidence="1">
    <location>
        <begin position="27"/>
        <end position="242"/>
    </location>
</feature>
<dbReference type="EMBL" id="CAJNOQ010023430">
    <property type="protein sequence ID" value="CAF1515337.1"/>
    <property type="molecule type" value="Genomic_DNA"/>
</dbReference>
<evidence type="ECO:0000313" key="4">
    <source>
        <dbReference type="Proteomes" id="UP000663829"/>
    </source>
</evidence>
<keyword evidence="4" id="KW-1185">Reference proteome</keyword>
<accession>A0A815TZY0</accession>
<evidence type="ECO:0000313" key="3">
    <source>
        <dbReference type="EMBL" id="CAF4375345.1"/>
    </source>
</evidence>
<evidence type="ECO:0000313" key="2">
    <source>
        <dbReference type="EMBL" id="CAF1515337.1"/>
    </source>
</evidence>
<sequence>LFPTLFPYGVGGSEDTSRKTKVSFKKHVEYLLSYHDRRFEEHYSFMYAVFNMIQRPDACQQARLIVSRPYFKDYASQIQSLTTKDLRVALTSIVSKTYSSKANPRLDILLKQVKAVAGHVMGSDHSRAELRIEIHSLIYKLGLPSIFITINPADIHSPMPMYFAGVNMDIDEILSNNFPLTVRKRAELIASHPAATAKFFNHLIQTVIDTMISGEGVLGSTKAYYGTVESSGRGSLHLHMLIWLDHEYAPADVKQMIKDKEFRKNLIEYLEDINKEDLDQFQSVIEMRRNHPWINNFNEWLTTAIRCNMDIKYIWSASDAKALVYYITDYVTKSSLSFYDTYSLMLKGLESIENSDIRTTDVQERSRRLALRCYNTIASQQELSGPQAASYLMGWPDHYTNEKFVKLFLIGIECHLQLCLDEFKPKNNLQLATTDIDEEPAIVEIDGAGNKVIEKEEEQFILERTNDKTKAPLIQRVT</sequence>
<organism evidence="2 4">
    <name type="scientific">Didymodactylos carnosus</name>
    <dbReference type="NCBI Taxonomy" id="1234261"/>
    <lineage>
        <taxon>Eukaryota</taxon>
        <taxon>Metazoa</taxon>
        <taxon>Spiralia</taxon>
        <taxon>Gnathifera</taxon>
        <taxon>Rotifera</taxon>
        <taxon>Eurotatoria</taxon>
        <taxon>Bdelloidea</taxon>
        <taxon>Philodinida</taxon>
        <taxon>Philodinidae</taxon>
        <taxon>Didymodactylos</taxon>
    </lineage>
</organism>
<dbReference type="InterPro" id="IPR025476">
    <property type="entry name" value="Helitron_helicase-like"/>
</dbReference>